<evidence type="ECO:0000256" key="4">
    <source>
        <dbReference type="ARBA" id="ARBA00022729"/>
    </source>
</evidence>
<keyword evidence="4" id="KW-0732">Signal</keyword>
<accession>A0A212PZB0</accession>
<dbReference type="Proteomes" id="UP000198418">
    <property type="component" value="Unassembled WGS sequence"/>
</dbReference>
<evidence type="ECO:0000256" key="5">
    <source>
        <dbReference type="ARBA" id="ARBA00022764"/>
    </source>
</evidence>
<dbReference type="GO" id="GO:0140104">
    <property type="term" value="F:molecular carrier activity"/>
    <property type="evidence" value="ECO:0007669"/>
    <property type="project" value="InterPro"/>
</dbReference>
<dbReference type="AlphaFoldDB" id="A0A212PZB0"/>
<keyword evidence="5" id="KW-0574">Periplasm</keyword>
<dbReference type="PANTHER" id="PTHR30368">
    <property type="entry name" value="SULFATE-BINDING PROTEIN"/>
    <property type="match status" value="1"/>
</dbReference>
<evidence type="ECO:0000256" key="1">
    <source>
        <dbReference type="ARBA" id="ARBA00004418"/>
    </source>
</evidence>
<dbReference type="GO" id="GO:1902358">
    <property type="term" value="P:sulfate transmembrane transport"/>
    <property type="evidence" value="ECO:0007669"/>
    <property type="project" value="InterPro"/>
</dbReference>
<proteinExistence type="inferred from homology"/>
<dbReference type="OrthoDB" id="9802127at2"/>
<keyword evidence="7" id="KW-1185">Reference proteome</keyword>
<organism evidence="6 7">
    <name type="scientific">Rhodoblastus acidophilus</name>
    <name type="common">Rhodopseudomonas acidophila</name>
    <dbReference type="NCBI Taxonomy" id="1074"/>
    <lineage>
        <taxon>Bacteria</taxon>
        <taxon>Pseudomonadati</taxon>
        <taxon>Pseudomonadota</taxon>
        <taxon>Alphaproteobacteria</taxon>
        <taxon>Hyphomicrobiales</taxon>
        <taxon>Rhodoblastaceae</taxon>
        <taxon>Rhodoblastus</taxon>
    </lineage>
</organism>
<dbReference type="EMBL" id="FYDG01000001">
    <property type="protein sequence ID" value="SNB52407.1"/>
    <property type="molecule type" value="Genomic_DNA"/>
</dbReference>
<dbReference type="Pfam" id="PF13531">
    <property type="entry name" value="SBP_bac_11"/>
    <property type="match status" value="1"/>
</dbReference>
<sequence>MRPPPLPALGLFACLAAFAVIAGWNWPGHAGPRLVNVSYDPTRELYRDINAAFAADYRQQAGGEVEIVQSHAGGAFQARQVASGAQDADVVTLGLPSDVEGLHRRGLIGDDWRERLPHAASPYCSTVVFVVRKGNPRGISDWPDLLRDGVEIITPDPKTSGNGRMAALAAFGSVTARGGDEKRAKAFVKDLFAHAPFLPAAAREAGVAFAVENKGDVQIAWESEALREADESGGAVEVVYPPISLRAEASVAWVDANVARHGSEKLARAYLQFLFGDAAQEIFARRGYRPANAEILQRHAERLRPMNLLAITALAPDWFEAQQKFFGENGVIDTIYQPKPRGE</sequence>
<dbReference type="InterPro" id="IPR005669">
    <property type="entry name" value="Thiosulph/SO4-bd"/>
</dbReference>
<dbReference type="GO" id="GO:0042597">
    <property type="term" value="C:periplasmic space"/>
    <property type="evidence" value="ECO:0007669"/>
    <property type="project" value="UniProtKB-SubCell"/>
</dbReference>
<dbReference type="PANTHER" id="PTHR30368:SF2">
    <property type="entry name" value="SULFATE-BINDING PROTEIN"/>
    <property type="match status" value="1"/>
</dbReference>
<dbReference type="RefSeq" id="WP_088519471.1">
    <property type="nucleotide sequence ID" value="NZ_FYDG01000001.1"/>
</dbReference>
<comment type="subcellular location">
    <subcellularLocation>
        <location evidence="1">Periplasm</location>
    </subcellularLocation>
</comment>
<name>A0A212PZB0_RHOAC</name>
<evidence type="ECO:0000256" key="2">
    <source>
        <dbReference type="ARBA" id="ARBA00006099"/>
    </source>
</evidence>
<evidence type="ECO:0000313" key="7">
    <source>
        <dbReference type="Proteomes" id="UP000198418"/>
    </source>
</evidence>
<dbReference type="NCBIfam" id="TIGR00971">
    <property type="entry name" value="3a0106s03"/>
    <property type="match status" value="1"/>
</dbReference>
<protein>
    <submittedName>
        <fullName evidence="6">Sulfate transport system substrate-binding protein</fullName>
    </submittedName>
</protein>
<keyword evidence="3" id="KW-0813">Transport</keyword>
<gene>
    <name evidence="6" type="ORF">SAMN06265338_101247</name>
</gene>
<dbReference type="CDD" id="cd01005">
    <property type="entry name" value="PBP2_CysP"/>
    <property type="match status" value="1"/>
</dbReference>
<evidence type="ECO:0000313" key="6">
    <source>
        <dbReference type="EMBL" id="SNB52407.1"/>
    </source>
</evidence>
<dbReference type="SUPFAM" id="SSF53850">
    <property type="entry name" value="Periplasmic binding protein-like II"/>
    <property type="match status" value="1"/>
</dbReference>
<reference evidence="7" key="1">
    <citation type="submission" date="2017-06" db="EMBL/GenBank/DDBJ databases">
        <authorList>
            <person name="Varghese N."/>
            <person name="Submissions S."/>
        </authorList>
    </citation>
    <scope>NUCLEOTIDE SEQUENCE [LARGE SCALE GENOMIC DNA]</scope>
    <source>
        <strain evidence="7">DSM 137</strain>
    </source>
</reference>
<dbReference type="Gene3D" id="3.40.190.10">
    <property type="entry name" value="Periplasmic binding protein-like II"/>
    <property type="match status" value="2"/>
</dbReference>
<evidence type="ECO:0000256" key="3">
    <source>
        <dbReference type="ARBA" id="ARBA00022448"/>
    </source>
</evidence>
<comment type="similarity">
    <text evidence="2">Belongs to the prokaryotic sulfate-binding protein family.</text>
</comment>